<reference evidence="2" key="2">
    <citation type="submission" date="2015-01" db="EMBL/GenBank/DDBJ databases">
        <title>Evolutionary Origins and Diversification of the Mycorrhizal Mutualists.</title>
        <authorList>
            <consortium name="DOE Joint Genome Institute"/>
            <consortium name="Mycorrhizal Genomics Consortium"/>
            <person name="Kohler A."/>
            <person name="Kuo A."/>
            <person name="Nagy L.G."/>
            <person name="Floudas D."/>
            <person name="Copeland A."/>
            <person name="Barry K.W."/>
            <person name="Cichocki N."/>
            <person name="Veneault-Fourrey C."/>
            <person name="LaButti K."/>
            <person name="Lindquist E.A."/>
            <person name="Lipzen A."/>
            <person name="Lundell T."/>
            <person name="Morin E."/>
            <person name="Murat C."/>
            <person name="Riley R."/>
            <person name="Ohm R."/>
            <person name="Sun H."/>
            <person name="Tunlid A."/>
            <person name="Henrissat B."/>
            <person name="Grigoriev I.V."/>
            <person name="Hibbett D.S."/>
            <person name="Martin F."/>
        </authorList>
    </citation>
    <scope>NUCLEOTIDE SEQUENCE [LARGE SCALE GENOMIC DNA]</scope>
    <source>
        <strain evidence="2">MUT 4182</strain>
    </source>
</reference>
<accession>A0A0C3Q2Z5</accession>
<sequence length="100" mass="10891">MAMGVLYPLYAFSSIAIIATDMAEDLVSAIASKLIFPKLPLCGGGNNGRGRHDHSCGVSTRWRCTIDESGRRDHRVSRPSGLRIVLCTSCQDQTRLAARL</sequence>
<name>A0A0C3Q2Z5_9AGAM</name>
<dbReference type="OrthoDB" id="409173at2759"/>
<reference evidence="1 2" key="1">
    <citation type="submission" date="2014-04" db="EMBL/GenBank/DDBJ databases">
        <authorList>
            <consortium name="DOE Joint Genome Institute"/>
            <person name="Kuo A."/>
            <person name="Girlanda M."/>
            <person name="Perotto S."/>
            <person name="Kohler A."/>
            <person name="Nagy L.G."/>
            <person name="Floudas D."/>
            <person name="Copeland A."/>
            <person name="Barry K.W."/>
            <person name="Cichocki N."/>
            <person name="Veneault-Fourrey C."/>
            <person name="LaButti K."/>
            <person name="Lindquist E.A."/>
            <person name="Lipzen A."/>
            <person name="Lundell T."/>
            <person name="Morin E."/>
            <person name="Murat C."/>
            <person name="Sun H."/>
            <person name="Tunlid A."/>
            <person name="Henrissat B."/>
            <person name="Grigoriev I.V."/>
            <person name="Hibbett D.S."/>
            <person name="Martin F."/>
            <person name="Nordberg H.P."/>
            <person name="Cantor M.N."/>
            <person name="Hua S.X."/>
        </authorList>
    </citation>
    <scope>NUCLEOTIDE SEQUENCE [LARGE SCALE GENOMIC DNA]</scope>
    <source>
        <strain evidence="1 2">MUT 4182</strain>
    </source>
</reference>
<dbReference type="HOGENOM" id="CLU_152744_0_0_1"/>
<evidence type="ECO:0000313" key="2">
    <source>
        <dbReference type="Proteomes" id="UP000054248"/>
    </source>
</evidence>
<dbReference type="AlphaFoldDB" id="A0A0C3Q2Z5"/>
<keyword evidence="2" id="KW-1185">Reference proteome</keyword>
<organism evidence="1 2">
    <name type="scientific">Tulasnella calospora MUT 4182</name>
    <dbReference type="NCBI Taxonomy" id="1051891"/>
    <lineage>
        <taxon>Eukaryota</taxon>
        <taxon>Fungi</taxon>
        <taxon>Dikarya</taxon>
        <taxon>Basidiomycota</taxon>
        <taxon>Agaricomycotina</taxon>
        <taxon>Agaricomycetes</taxon>
        <taxon>Cantharellales</taxon>
        <taxon>Tulasnellaceae</taxon>
        <taxon>Tulasnella</taxon>
    </lineage>
</organism>
<dbReference type="EMBL" id="KN823470">
    <property type="protein sequence ID" value="KIO16869.1"/>
    <property type="molecule type" value="Genomic_DNA"/>
</dbReference>
<dbReference type="Proteomes" id="UP000054248">
    <property type="component" value="Unassembled WGS sequence"/>
</dbReference>
<gene>
    <name evidence="1" type="ORF">M407DRAFT_230354</name>
</gene>
<proteinExistence type="predicted"/>
<protein>
    <submittedName>
        <fullName evidence="1">Uncharacterized protein</fullName>
    </submittedName>
</protein>
<evidence type="ECO:0000313" key="1">
    <source>
        <dbReference type="EMBL" id="KIO16869.1"/>
    </source>
</evidence>